<sequence>MLKREGDGVGNSSANGVTRNSQWAHGHFSFDLPFDKSDHLSEV</sequence>
<dbReference type="Proteomes" id="UP000253606">
    <property type="component" value="Chromosome"/>
</dbReference>
<dbReference type="EMBL" id="CP030840">
    <property type="protein sequence ID" value="AXC13678.1"/>
    <property type="molecule type" value="Genomic_DNA"/>
</dbReference>
<feature type="compositionally biased region" description="Polar residues" evidence="1">
    <location>
        <begin position="10"/>
        <end position="20"/>
    </location>
</feature>
<evidence type="ECO:0000313" key="3">
    <source>
        <dbReference type="Proteomes" id="UP000253606"/>
    </source>
</evidence>
<evidence type="ECO:0000256" key="1">
    <source>
        <dbReference type="SAM" id="MobiDB-lite"/>
    </source>
</evidence>
<accession>A0A2Z5G3J5</accession>
<feature type="region of interest" description="Disordered" evidence="1">
    <location>
        <begin position="1"/>
        <end position="20"/>
    </location>
</feature>
<evidence type="ECO:0000313" key="2">
    <source>
        <dbReference type="EMBL" id="AXC13678.1"/>
    </source>
</evidence>
<organism evidence="2 3">
    <name type="scientific">Acidisarcina polymorpha</name>
    <dbReference type="NCBI Taxonomy" id="2211140"/>
    <lineage>
        <taxon>Bacteria</taxon>
        <taxon>Pseudomonadati</taxon>
        <taxon>Acidobacteriota</taxon>
        <taxon>Terriglobia</taxon>
        <taxon>Terriglobales</taxon>
        <taxon>Acidobacteriaceae</taxon>
        <taxon>Acidisarcina</taxon>
    </lineage>
</organism>
<proteinExistence type="predicted"/>
<name>A0A2Z5G3J5_9BACT</name>
<dbReference type="KEGG" id="abas:ACPOL_4405"/>
<protein>
    <submittedName>
        <fullName evidence="2">Uncharacterized protein</fullName>
    </submittedName>
</protein>
<reference evidence="2 3" key="1">
    <citation type="journal article" date="2018" name="Front. Microbiol.">
        <title>Hydrolytic Capabilities as a Key to Environmental Success: Chitinolytic and Cellulolytic Acidobacteria From Acidic Sub-arctic Soils and Boreal Peatlands.</title>
        <authorList>
            <person name="Belova S.E."/>
            <person name="Ravin N.V."/>
            <person name="Pankratov T.A."/>
            <person name="Rakitin A.L."/>
            <person name="Ivanova A.A."/>
            <person name="Beletsky A.V."/>
            <person name="Mardanov A.V."/>
            <person name="Sinninghe Damste J.S."/>
            <person name="Dedysh S.N."/>
        </authorList>
    </citation>
    <scope>NUCLEOTIDE SEQUENCE [LARGE SCALE GENOMIC DNA]</scope>
    <source>
        <strain evidence="2 3">SBC82</strain>
    </source>
</reference>
<dbReference type="AlphaFoldDB" id="A0A2Z5G3J5"/>
<keyword evidence="3" id="KW-1185">Reference proteome</keyword>
<gene>
    <name evidence="2" type="ORF">ACPOL_4405</name>
</gene>